<keyword evidence="2" id="KW-0966">Cell projection</keyword>
<name>A0A7Z2SAD2_9SPHN</name>
<gene>
    <name evidence="2" type="ORF">GVO57_01605</name>
</gene>
<organism evidence="2 3">
    <name type="scientific">Sphingomonas changnyeongensis</name>
    <dbReference type="NCBI Taxonomy" id="2698679"/>
    <lineage>
        <taxon>Bacteria</taxon>
        <taxon>Pseudomonadati</taxon>
        <taxon>Pseudomonadota</taxon>
        <taxon>Alphaproteobacteria</taxon>
        <taxon>Sphingomonadales</taxon>
        <taxon>Sphingomonadaceae</taxon>
        <taxon>Sphingomonas</taxon>
    </lineage>
</organism>
<evidence type="ECO:0000313" key="3">
    <source>
        <dbReference type="Proteomes" id="UP000464468"/>
    </source>
</evidence>
<keyword evidence="2" id="KW-0969">Cilium</keyword>
<keyword evidence="3" id="KW-1185">Reference proteome</keyword>
<reference evidence="2 3" key="1">
    <citation type="submission" date="2020-01" db="EMBL/GenBank/DDBJ databases">
        <title>Sphingomonas sp. C33 whole genome sequece.</title>
        <authorList>
            <person name="Park C."/>
        </authorList>
    </citation>
    <scope>NUCLEOTIDE SEQUENCE [LARGE SCALE GENOMIC DNA]</scope>
    <source>
        <strain evidence="2 3">C33</strain>
    </source>
</reference>
<dbReference type="KEGG" id="schy:GVO57_01605"/>
<dbReference type="Proteomes" id="UP000464468">
    <property type="component" value="Chromosome"/>
</dbReference>
<sequence length="136" mass="14698">MRIEGTAALLQALIAVHPAKRVDAPQFQPGAAPPPPAGQSAVSPPVQSVQMLVALAAAGPEPDRRAEIARQAEQGVNALETLHRALIAGTVGPQKLRELREWTRRRDRSPDTALSTLLDEIELRILVELAKLERRG</sequence>
<dbReference type="GO" id="GO:0044781">
    <property type="term" value="P:bacterial-type flagellum organization"/>
    <property type="evidence" value="ECO:0007669"/>
    <property type="project" value="InterPro"/>
</dbReference>
<protein>
    <submittedName>
        <fullName evidence="2">Flagellar trans-acting factor FliX</fullName>
    </submittedName>
</protein>
<proteinExistence type="predicted"/>
<feature type="region of interest" description="Disordered" evidence="1">
    <location>
        <begin position="25"/>
        <end position="45"/>
    </location>
</feature>
<evidence type="ECO:0000313" key="2">
    <source>
        <dbReference type="EMBL" id="QHL91724.1"/>
    </source>
</evidence>
<dbReference type="InterPro" id="IPR019704">
    <property type="entry name" value="Flagellar_assmbl_FliX_class2"/>
</dbReference>
<dbReference type="EMBL" id="CP047895">
    <property type="protein sequence ID" value="QHL91724.1"/>
    <property type="molecule type" value="Genomic_DNA"/>
</dbReference>
<evidence type="ECO:0000256" key="1">
    <source>
        <dbReference type="SAM" id="MobiDB-lite"/>
    </source>
</evidence>
<accession>A0A7Z2SAD2</accession>
<dbReference type="Pfam" id="PF10768">
    <property type="entry name" value="FliX"/>
    <property type="match status" value="1"/>
</dbReference>
<keyword evidence="2" id="KW-0282">Flagellum</keyword>
<dbReference type="AlphaFoldDB" id="A0A7Z2SAD2"/>